<organism evidence="1 2">
    <name type="scientific">Sphaerodactylus townsendi</name>
    <dbReference type="NCBI Taxonomy" id="933632"/>
    <lineage>
        <taxon>Eukaryota</taxon>
        <taxon>Metazoa</taxon>
        <taxon>Chordata</taxon>
        <taxon>Craniata</taxon>
        <taxon>Vertebrata</taxon>
        <taxon>Euteleostomi</taxon>
        <taxon>Lepidosauria</taxon>
        <taxon>Squamata</taxon>
        <taxon>Bifurcata</taxon>
        <taxon>Gekkota</taxon>
        <taxon>Sphaerodactylidae</taxon>
        <taxon>Sphaerodactylus</taxon>
    </lineage>
</organism>
<sequence length="109" mass="12320">MHSELVRQELLEEYEQVKIIVNTLESFKIDRPTDIPVSYQDEPFRDPSVWPPPVPAEHRAPPQIKSILTERVETLLRRESPEGFAAEGPCGGKSSTSISKKTKKPAQQP</sequence>
<reference evidence="1" key="1">
    <citation type="submission" date="2021-08" db="EMBL/GenBank/DDBJ databases">
        <title>The first chromosome-level gecko genome reveals the dynamic sex chromosomes of Neotropical dwarf geckos (Sphaerodactylidae: Sphaerodactylus).</title>
        <authorList>
            <person name="Pinto B.J."/>
            <person name="Keating S.E."/>
            <person name="Gamble T."/>
        </authorList>
    </citation>
    <scope>NUCLEOTIDE SEQUENCE</scope>
    <source>
        <strain evidence="1">TG3544</strain>
    </source>
</reference>
<gene>
    <name evidence="1" type="primary">KATNAL1_4</name>
    <name evidence="1" type="ORF">K3G42_013031</name>
</gene>
<comment type="caution">
    <text evidence="1">The sequence shown here is derived from an EMBL/GenBank/DDBJ whole genome shotgun (WGS) entry which is preliminary data.</text>
</comment>
<dbReference type="EMBL" id="CM037617">
    <property type="protein sequence ID" value="KAH8004509.1"/>
    <property type="molecule type" value="Genomic_DNA"/>
</dbReference>
<accession>A0ACB8FHG4</accession>
<evidence type="ECO:0000313" key="1">
    <source>
        <dbReference type="EMBL" id="KAH8004509.1"/>
    </source>
</evidence>
<protein>
    <submittedName>
        <fullName evidence="1">Katanin p60 ATPase-containing subunit A-like 1</fullName>
    </submittedName>
</protein>
<keyword evidence="2" id="KW-1185">Reference proteome</keyword>
<evidence type="ECO:0000313" key="2">
    <source>
        <dbReference type="Proteomes" id="UP000827872"/>
    </source>
</evidence>
<name>A0ACB8FHG4_9SAUR</name>
<proteinExistence type="predicted"/>
<dbReference type="Proteomes" id="UP000827872">
    <property type="component" value="Linkage Group LG04"/>
</dbReference>